<dbReference type="CDD" id="cd07722">
    <property type="entry name" value="LACTB2-like_MBL-fold"/>
    <property type="match status" value="1"/>
</dbReference>
<keyword evidence="6" id="KW-1185">Reference proteome</keyword>
<dbReference type="PANTHER" id="PTHR23131">
    <property type="entry name" value="ENDORIBONUCLEASE LACTB2"/>
    <property type="match status" value="1"/>
</dbReference>
<evidence type="ECO:0000313" key="6">
    <source>
        <dbReference type="Proteomes" id="UP001652625"/>
    </source>
</evidence>
<keyword evidence="4" id="KW-0862">Zinc</keyword>
<keyword evidence="2" id="KW-0479">Metal-binding</keyword>
<evidence type="ECO:0000313" key="7">
    <source>
        <dbReference type="RefSeq" id="XP_065652167.1"/>
    </source>
</evidence>
<feature type="domain" description="Metallo-beta-lactamase" evidence="5">
    <location>
        <begin position="35"/>
        <end position="201"/>
    </location>
</feature>
<dbReference type="InterPro" id="IPR041516">
    <property type="entry name" value="LACTB2_WH"/>
</dbReference>
<evidence type="ECO:0000259" key="5">
    <source>
        <dbReference type="SMART" id="SM00849"/>
    </source>
</evidence>
<evidence type="ECO:0000256" key="3">
    <source>
        <dbReference type="ARBA" id="ARBA00022801"/>
    </source>
</evidence>
<name>A0ABM4BSP2_HYDVU</name>
<dbReference type="Pfam" id="PF00753">
    <property type="entry name" value="Lactamase_B"/>
    <property type="match status" value="1"/>
</dbReference>
<dbReference type="InterPro" id="IPR036866">
    <property type="entry name" value="RibonucZ/Hydroxyglut_hydro"/>
</dbReference>
<accession>A0ABM4BSP2</accession>
<dbReference type="Gene3D" id="1.10.10.10">
    <property type="entry name" value="Winged helix-like DNA-binding domain superfamily/Winged helix DNA-binding domain"/>
    <property type="match status" value="1"/>
</dbReference>
<dbReference type="PANTHER" id="PTHR23131:SF0">
    <property type="entry name" value="ENDORIBONUCLEASE LACTB2"/>
    <property type="match status" value="1"/>
</dbReference>
<organism evidence="6 7">
    <name type="scientific">Hydra vulgaris</name>
    <name type="common">Hydra</name>
    <name type="synonym">Hydra attenuata</name>
    <dbReference type="NCBI Taxonomy" id="6087"/>
    <lineage>
        <taxon>Eukaryota</taxon>
        <taxon>Metazoa</taxon>
        <taxon>Cnidaria</taxon>
        <taxon>Hydrozoa</taxon>
        <taxon>Hydroidolina</taxon>
        <taxon>Anthoathecata</taxon>
        <taxon>Aplanulata</taxon>
        <taxon>Hydridae</taxon>
        <taxon>Hydra</taxon>
    </lineage>
</organism>
<protein>
    <submittedName>
        <fullName evidence="7">Endoribonuclease LACTB2 isoform X3</fullName>
    </submittedName>
</protein>
<comment type="similarity">
    <text evidence="1">Belongs to the metallo-beta-lactamase superfamily. Glyoxalase II family.</text>
</comment>
<dbReference type="Proteomes" id="UP001652625">
    <property type="component" value="Chromosome 04"/>
</dbReference>
<dbReference type="RefSeq" id="XP_065652167.1">
    <property type="nucleotide sequence ID" value="XM_065796095.1"/>
</dbReference>
<dbReference type="SUPFAM" id="SSF56281">
    <property type="entry name" value="Metallo-hydrolase/oxidoreductase"/>
    <property type="match status" value="1"/>
</dbReference>
<evidence type="ECO:0000256" key="4">
    <source>
        <dbReference type="ARBA" id="ARBA00022833"/>
    </source>
</evidence>
<dbReference type="InterPro" id="IPR001279">
    <property type="entry name" value="Metallo-B-lactamas"/>
</dbReference>
<dbReference type="InterPro" id="IPR050662">
    <property type="entry name" value="Sec-metab_biosynth-thioest"/>
</dbReference>
<keyword evidence="3" id="KW-0378">Hydrolase</keyword>
<dbReference type="SMART" id="SM00849">
    <property type="entry name" value="Lactamase_B"/>
    <property type="match status" value="1"/>
</dbReference>
<reference evidence="7" key="1">
    <citation type="submission" date="2025-08" db="UniProtKB">
        <authorList>
            <consortium name="RefSeq"/>
        </authorList>
    </citation>
    <scope>IDENTIFICATION</scope>
</reference>
<gene>
    <name evidence="7" type="primary">LOC100212802</name>
</gene>
<evidence type="ECO:0000256" key="1">
    <source>
        <dbReference type="ARBA" id="ARBA00006759"/>
    </source>
</evidence>
<evidence type="ECO:0000256" key="2">
    <source>
        <dbReference type="ARBA" id="ARBA00022723"/>
    </source>
</evidence>
<dbReference type="GeneID" id="100212802"/>
<proteinExistence type="inferred from homology"/>
<sequence length="293" mass="32952">MAAKIMLQHIPKLEKLSSRVFRVLGCNPSEMTLQGTNTYLVGTGKVKILIDTGSENVPEYLSMLKEALDGGAIQEIILTHYHLDHVGGTPGVLKLMQNYKLPILKFFHDLDEEFQRANPNITFTHVKDKHIFSTEGATLEAIFTPGHSSDHMALFLKEENTLFTGDCILGQGTAVFTDLHDYMKSLEKLLSFKADVIYPGHGPVISNPQIKIKEYIDHRNMREAQIFSVLKVKKYGEYISSIQIVKEVYPELSPMLEMMANENVNHHLKKLEKENKVVTNGTGWIVKAVSASL</sequence>
<dbReference type="Pfam" id="PF17778">
    <property type="entry name" value="WHD_BLACT"/>
    <property type="match status" value="1"/>
</dbReference>
<dbReference type="Gene3D" id="3.60.15.10">
    <property type="entry name" value="Ribonuclease Z/Hydroxyacylglutathione hydrolase-like"/>
    <property type="match status" value="1"/>
</dbReference>
<dbReference type="InterPro" id="IPR036388">
    <property type="entry name" value="WH-like_DNA-bd_sf"/>
</dbReference>
<dbReference type="InterPro" id="IPR047921">
    <property type="entry name" value="LACTB2-like_MBL-fold"/>
</dbReference>